<evidence type="ECO:0000256" key="1">
    <source>
        <dbReference type="ARBA" id="ARBA00022801"/>
    </source>
</evidence>
<feature type="compositionally biased region" description="Low complexity" evidence="2">
    <location>
        <begin position="497"/>
        <end position="512"/>
    </location>
</feature>
<evidence type="ECO:0000256" key="2">
    <source>
        <dbReference type="SAM" id="MobiDB-lite"/>
    </source>
</evidence>
<proteinExistence type="predicted"/>
<feature type="domain" description="Helicase C-terminal" evidence="4">
    <location>
        <begin position="316"/>
        <end position="467"/>
    </location>
</feature>
<dbReference type="SMART" id="SM00490">
    <property type="entry name" value="HELICc"/>
    <property type="match status" value="1"/>
</dbReference>
<dbReference type="GO" id="GO:0003677">
    <property type="term" value="F:DNA binding"/>
    <property type="evidence" value="ECO:0007669"/>
    <property type="project" value="InterPro"/>
</dbReference>
<sequence>MNLSEHLRNKINLRALELFEKAHTNNDLANLDIKKSIQEKLLPYQTLHVFNMITAVKNNKVSLDGSYTGTGKTHCTVATCAQLNLVPFVICPKSIMSAWKRVLEYFGVEYIAIVNYESIRSLKYKDASGKKVTCPYVTKVEGKGFVWDFSSHPRGKDVVMVFDEVHRCKNHKSLNGRLLLSCRDRKTIMLSATLCDKKADFGIFGMMLGFYKKYTQGKAWMDSIIREDKNKVGKNKGNTLHKYLFPEKGSRMALEDLGDAFPMNQISVECHNLDSDAVIKINRYYKQISEDQKEGKNKLTEINEMRQKIENLKVDALFDLMFNYHEQDKSVVVFVNYISTFDMLIALLKKSDIPYAEINGKQDDDERQENIDRFQNNDVRMIVCMIQAGGTTISLHDVTGRFPRVSIISPSYSRIELIQALGRIYRSGCKSPCLQKIVYCADTCEADIAKVLASKKETLDKVTDEELDTSKYLQFKDDNKGVSKDRSQSAPVSKTVGKTTGDSSNTNSSTKSVKAETKSGQDTKTVVKATTQSSSKTTSKTAPIQSKPNTANKSVVDSKEIVSRRVIKDDYSDDDSNEKFEDDKPVQRSNKNSSVKPSVRPSTQTYPSTQQNKKREKMVIL</sequence>
<dbReference type="SUPFAM" id="SSF52540">
    <property type="entry name" value="P-loop containing nucleoside triphosphate hydrolases"/>
    <property type="match status" value="2"/>
</dbReference>
<dbReference type="Pfam" id="PF04851">
    <property type="entry name" value="ResIII"/>
    <property type="match status" value="1"/>
</dbReference>
<protein>
    <submittedName>
        <fullName evidence="5">DEAD/SNF2-like helicase</fullName>
    </submittedName>
</protein>
<dbReference type="InterPro" id="IPR027417">
    <property type="entry name" value="P-loop_NTPase"/>
</dbReference>
<feature type="compositionally biased region" description="Basic residues" evidence="2">
    <location>
        <begin position="612"/>
        <end position="621"/>
    </location>
</feature>
<evidence type="ECO:0000259" key="4">
    <source>
        <dbReference type="PROSITE" id="PS51194"/>
    </source>
</evidence>
<keyword evidence="6" id="KW-1185">Reference proteome</keyword>
<evidence type="ECO:0000259" key="3">
    <source>
        <dbReference type="PROSITE" id="PS51192"/>
    </source>
</evidence>
<feature type="compositionally biased region" description="Basic and acidic residues" evidence="2">
    <location>
        <begin position="577"/>
        <end position="586"/>
    </location>
</feature>
<dbReference type="GO" id="GO:0004386">
    <property type="term" value="F:helicase activity"/>
    <property type="evidence" value="ECO:0007669"/>
    <property type="project" value="UniProtKB-KW"/>
</dbReference>
<feature type="compositionally biased region" description="Low complexity" evidence="2">
    <location>
        <begin position="523"/>
        <end position="542"/>
    </location>
</feature>
<keyword evidence="5" id="KW-0347">Helicase</keyword>
<name>A0A5K0U8T0_9VIRU</name>
<feature type="compositionally biased region" description="Basic and acidic residues" evidence="2">
    <location>
        <begin position="556"/>
        <end position="570"/>
    </location>
</feature>
<dbReference type="InterPro" id="IPR001650">
    <property type="entry name" value="Helicase_C-like"/>
</dbReference>
<dbReference type="InterPro" id="IPR006935">
    <property type="entry name" value="Helicase/UvrB_N"/>
</dbReference>
<feature type="compositionally biased region" description="Polar residues" evidence="2">
    <location>
        <begin position="543"/>
        <end position="555"/>
    </location>
</feature>
<dbReference type="InterPro" id="IPR049730">
    <property type="entry name" value="SNF2/RAD54-like_C"/>
</dbReference>
<accession>A0A5K0U8T0</accession>
<feature type="region of interest" description="Disordered" evidence="2">
    <location>
        <begin position="479"/>
        <end position="621"/>
    </location>
</feature>
<feature type="compositionally biased region" description="Polar residues" evidence="2">
    <location>
        <begin position="587"/>
        <end position="611"/>
    </location>
</feature>
<dbReference type="GO" id="GO:0016787">
    <property type="term" value="F:hydrolase activity"/>
    <property type="evidence" value="ECO:0007669"/>
    <property type="project" value="UniProtKB-KW"/>
</dbReference>
<feature type="domain" description="Helicase ATP-binding" evidence="3">
    <location>
        <begin position="53"/>
        <end position="212"/>
    </location>
</feature>
<keyword evidence="5" id="KW-0547">Nucleotide-binding</keyword>
<evidence type="ECO:0000313" key="5">
    <source>
        <dbReference type="EMBL" id="VBB17951.1"/>
    </source>
</evidence>
<dbReference type="Gene3D" id="3.40.50.300">
    <property type="entry name" value="P-loop containing nucleotide triphosphate hydrolases"/>
    <property type="match status" value="2"/>
</dbReference>
<dbReference type="PROSITE" id="PS51194">
    <property type="entry name" value="HELICASE_CTER"/>
    <property type="match status" value="1"/>
</dbReference>
<comment type="caution">
    <text evidence="5">The sequence shown here is derived from an EMBL/GenBank/DDBJ whole genome shotgun (WGS) entry which is preliminary data.</text>
</comment>
<keyword evidence="5" id="KW-0067">ATP-binding</keyword>
<dbReference type="PANTHER" id="PTHR45629">
    <property type="entry name" value="SNF2/RAD54 FAMILY MEMBER"/>
    <property type="match status" value="1"/>
</dbReference>
<dbReference type="PANTHER" id="PTHR45629:SF7">
    <property type="entry name" value="DNA EXCISION REPAIR PROTEIN ERCC-6-RELATED"/>
    <property type="match status" value="1"/>
</dbReference>
<reference evidence="5 6" key="1">
    <citation type="submission" date="2018-10" db="EMBL/GenBank/DDBJ databases">
        <authorList>
            <consortium name="IHU Genomes"/>
        </authorList>
    </citation>
    <scope>NUCLEOTIDE SEQUENCE [LARGE SCALE GENOMIC DNA]</scope>
    <source>
        <strain evidence="5 6">A1</strain>
    </source>
</reference>
<dbReference type="InterPro" id="IPR050496">
    <property type="entry name" value="SNF2_RAD54_helicase_repair"/>
</dbReference>
<dbReference type="InterPro" id="IPR014001">
    <property type="entry name" value="Helicase_ATP-bd"/>
</dbReference>
<gene>
    <name evidence="5" type="ORF">YASMINEVIRUS_414</name>
</gene>
<dbReference type="SMART" id="SM00487">
    <property type="entry name" value="DEXDc"/>
    <property type="match status" value="1"/>
</dbReference>
<dbReference type="EMBL" id="UPSH01000001">
    <property type="protein sequence ID" value="VBB17951.1"/>
    <property type="molecule type" value="Genomic_DNA"/>
</dbReference>
<dbReference type="Proteomes" id="UP000594342">
    <property type="component" value="Unassembled WGS sequence"/>
</dbReference>
<dbReference type="PROSITE" id="PS51192">
    <property type="entry name" value="HELICASE_ATP_BIND_1"/>
    <property type="match status" value="1"/>
</dbReference>
<dbReference type="CDD" id="cd18793">
    <property type="entry name" value="SF2_C_SNF"/>
    <property type="match status" value="1"/>
</dbReference>
<organism evidence="5 6">
    <name type="scientific">Yasminevirus sp. GU-2018</name>
    <dbReference type="NCBI Taxonomy" id="2420051"/>
    <lineage>
        <taxon>Viruses</taxon>
        <taxon>Varidnaviria</taxon>
        <taxon>Bamfordvirae</taxon>
        <taxon>Nucleocytoviricota</taxon>
        <taxon>Megaviricetes</taxon>
        <taxon>Imitervirales</taxon>
        <taxon>Mimiviridae</taxon>
        <taxon>Klosneuvirinae</taxon>
        <taxon>Yasminevirus</taxon>
        <taxon>Yasminevirus saudimassiliense</taxon>
    </lineage>
</organism>
<dbReference type="Pfam" id="PF00271">
    <property type="entry name" value="Helicase_C"/>
    <property type="match status" value="1"/>
</dbReference>
<dbReference type="GO" id="GO:0005524">
    <property type="term" value="F:ATP binding"/>
    <property type="evidence" value="ECO:0007669"/>
    <property type="project" value="InterPro"/>
</dbReference>
<keyword evidence="1" id="KW-0378">Hydrolase</keyword>
<evidence type="ECO:0000313" key="6">
    <source>
        <dbReference type="Proteomes" id="UP000594342"/>
    </source>
</evidence>